<organism evidence="4 5">
    <name type="scientific">Reticulibacter mediterranei</name>
    <dbReference type="NCBI Taxonomy" id="2778369"/>
    <lineage>
        <taxon>Bacteria</taxon>
        <taxon>Bacillati</taxon>
        <taxon>Chloroflexota</taxon>
        <taxon>Ktedonobacteria</taxon>
        <taxon>Ktedonobacterales</taxon>
        <taxon>Reticulibacteraceae</taxon>
        <taxon>Reticulibacter</taxon>
    </lineage>
</organism>
<proteinExistence type="predicted"/>
<evidence type="ECO:0000259" key="3">
    <source>
        <dbReference type="Pfam" id="PF25954"/>
    </source>
</evidence>
<evidence type="ECO:0000256" key="2">
    <source>
        <dbReference type="SAM" id="Phobius"/>
    </source>
</evidence>
<dbReference type="Gene3D" id="2.40.30.170">
    <property type="match status" value="1"/>
</dbReference>
<name>A0A8J3N2K6_9CHLR</name>
<keyword evidence="2" id="KW-1133">Transmembrane helix</keyword>
<feature type="region of interest" description="Disordered" evidence="1">
    <location>
        <begin position="1"/>
        <end position="88"/>
    </location>
</feature>
<dbReference type="AlphaFoldDB" id="A0A8J3N2K6"/>
<evidence type="ECO:0000256" key="1">
    <source>
        <dbReference type="SAM" id="MobiDB-lite"/>
    </source>
</evidence>
<keyword evidence="5" id="KW-1185">Reference proteome</keyword>
<dbReference type="Proteomes" id="UP000597444">
    <property type="component" value="Unassembled WGS sequence"/>
</dbReference>
<dbReference type="PANTHER" id="PTHR30469">
    <property type="entry name" value="MULTIDRUG RESISTANCE PROTEIN MDTA"/>
    <property type="match status" value="1"/>
</dbReference>
<dbReference type="PANTHER" id="PTHR30469:SF15">
    <property type="entry name" value="HLYD FAMILY OF SECRETION PROTEINS"/>
    <property type="match status" value="1"/>
</dbReference>
<dbReference type="SUPFAM" id="SSF51230">
    <property type="entry name" value="Single hybrid motif"/>
    <property type="match status" value="1"/>
</dbReference>
<feature type="transmembrane region" description="Helical" evidence="2">
    <location>
        <begin position="92"/>
        <end position="112"/>
    </location>
</feature>
<feature type="compositionally biased region" description="Polar residues" evidence="1">
    <location>
        <begin position="10"/>
        <end position="38"/>
    </location>
</feature>
<sequence length="304" mass="32957">MEGHQKNHHQFQSGTMPTTAPTTAFSSDDSNLPHTQPPTIAHWPLGPGPIKPPVLIMPDAPARKRSPSSLRPRSGLQTTRKPVRRSPTKSRLLWTMTSIVAILGVMVGVTWIDTKAVADVMFFQVNPPHTTPVAAGNGIVFPLQRFDLSYPTNEQVLEILVKVGDEVKPDQALVRLAHHGLLASPMRGIVTAININPNEMFPANMQLLTIMDETAAIVHTKLPLAMFGHISPGLAADVSSSALPGHTFEGTVSTVIPQADTQTDTFEAWVRIDNQKEALLPGMKVSVRIAVAQSIIRFHLGGEV</sequence>
<comment type="caution">
    <text evidence="4">The sequence shown here is derived from an EMBL/GenBank/DDBJ whole genome shotgun (WGS) entry which is preliminary data.</text>
</comment>
<protein>
    <recommendedName>
        <fullName evidence="3">CusB-like beta-barrel domain-containing protein</fullName>
    </recommendedName>
</protein>
<gene>
    <name evidence="4" type="ORF">KSF_033430</name>
</gene>
<dbReference type="EMBL" id="BNJK01000001">
    <property type="protein sequence ID" value="GHO93295.1"/>
    <property type="molecule type" value="Genomic_DNA"/>
</dbReference>
<dbReference type="RefSeq" id="WP_220204086.1">
    <property type="nucleotide sequence ID" value="NZ_BNJK01000001.1"/>
</dbReference>
<evidence type="ECO:0000313" key="5">
    <source>
        <dbReference type="Proteomes" id="UP000597444"/>
    </source>
</evidence>
<evidence type="ECO:0000313" key="4">
    <source>
        <dbReference type="EMBL" id="GHO93295.1"/>
    </source>
</evidence>
<dbReference type="GO" id="GO:0015562">
    <property type="term" value="F:efflux transmembrane transporter activity"/>
    <property type="evidence" value="ECO:0007669"/>
    <property type="project" value="TreeGrafter"/>
</dbReference>
<dbReference type="InterPro" id="IPR058792">
    <property type="entry name" value="Beta-barrel_RND_2"/>
</dbReference>
<accession>A0A8J3N2K6</accession>
<reference evidence="4" key="1">
    <citation type="submission" date="2020-10" db="EMBL/GenBank/DDBJ databases">
        <title>Taxonomic study of unclassified bacteria belonging to the class Ktedonobacteria.</title>
        <authorList>
            <person name="Yabe S."/>
            <person name="Wang C.M."/>
            <person name="Zheng Y."/>
            <person name="Sakai Y."/>
            <person name="Cavaletti L."/>
            <person name="Monciardini P."/>
            <person name="Donadio S."/>
        </authorList>
    </citation>
    <scope>NUCLEOTIDE SEQUENCE</scope>
    <source>
        <strain evidence="4">ID150040</strain>
    </source>
</reference>
<dbReference type="SUPFAM" id="SSF111369">
    <property type="entry name" value="HlyD-like secretion proteins"/>
    <property type="match status" value="1"/>
</dbReference>
<dbReference type="InterPro" id="IPR011053">
    <property type="entry name" value="Single_hybrid_motif"/>
</dbReference>
<dbReference type="Gene3D" id="2.40.50.100">
    <property type="match status" value="1"/>
</dbReference>
<keyword evidence="2" id="KW-0812">Transmembrane</keyword>
<dbReference type="Pfam" id="PF25954">
    <property type="entry name" value="Beta-barrel_RND_2"/>
    <property type="match status" value="1"/>
</dbReference>
<keyword evidence="2" id="KW-0472">Membrane</keyword>
<feature type="domain" description="CusB-like beta-barrel" evidence="3">
    <location>
        <begin position="221"/>
        <end position="290"/>
    </location>
</feature>
<dbReference type="GO" id="GO:1990281">
    <property type="term" value="C:efflux pump complex"/>
    <property type="evidence" value="ECO:0007669"/>
    <property type="project" value="TreeGrafter"/>
</dbReference>